<evidence type="ECO:0000259" key="3">
    <source>
        <dbReference type="Pfam" id="PF06744"/>
    </source>
</evidence>
<dbReference type="InterPro" id="IPR048677">
    <property type="entry name" value="TssM1_hel"/>
</dbReference>
<feature type="domain" description="Type VI secretion system component TssM1 helical" evidence="5">
    <location>
        <begin position="974"/>
        <end position="1079"/>
    </location>
</feature>
<organism evidence="6 7">
    <name type="scientific">Paraburkholderia haematera</name>
    <dbReference type="NCBI Taxonomy" id="2793077"/>
    <lineage>
        <taxon>Bacteria</taxon>
        <taxon>Pseudomonadati</taxon>
        <taxon>Pseudomonadota</taxon>
        <taxon>Betaproteobacteria</taxon>
        <taxon>Burkholderiales</taxon>
        <taxon>Burkholderiaceae</taxon>
        <taxon>Paraburkholderia</taxon>
    </lineage>
</organism>
<feature type="transmembrane region" description="Helical" evidence="2">
    <location>
        <begin position="25"/>
        <end position="46"/>
    </location>
</feature>
<sequence>MTNPANNIKTLALGDESPGAPGGTLAIWGLIVVAVVLTVLALGLVWLKGDLLNLTTLDARKSATIWILFLLPAVVILHLAALGLGAYSMVGRLFRQDTGDHSKAAEPSATLKRDARLQYLSEELRTSHGWFWRYRLPWLLVSGSDKLVETVAPGLKQAGVLHVADAILVHAAPDGIDAGLWRRQLRQLRRRRPVDSVVQVAQVDSATRPDAELPRSLATIATDLGWAAPITFLHAVPTTGGQPETFQAIGALIPGSPLRTDKDSARQLEAQLATIELQTAMIGVQLCCESPRMPYLAQVSKYIGEQRERIVTGWEALIVSKWLRAPLVSVMFAPVFKVTGAAPVVTPAIAASTRAMTTQATPSGTTGAANASTSVTDMTLRIQPASLLPTWQEIARDVRRQHGKRVGFYWPNALAALVMALAIGWCMAMTISFIGNRQLIQDARASADAALAAAPGTPAALRAQLVLQRQIDTLEYRRQHGAPWYLRAGLSRNDAVLDALWQSYRTVANRNLQRPVVRALQAELAQLSQVRADALQSHDAQRHGYNALKTYLMLTEPRRTDPAFLKDQILASWPASPAMSTGEWLDTSQRLAGFYANHLKAHPEWRINASESIVTAARNTLVNQIGLANADDTVYQSIIDDAKGKYADASLTTLLNGADARGLFTSARTVPGIYTRAAWDGMIAEEIDKASRERRVNGDWVLSGTPKEVASGDGGPVQSVNTVVVQKTLTTTTPIDEKRASDDLKQRLSARYFAEYAAAWQGMLNSIQWQPAANLNGAIDQLTRLADAQTSPLIALMKSVQYEAQAGRPSQALSDTLVRKAKSLIPQGDFLRGVGSDDKTQATVVNPLDKPFGPLLALMGDTGTDSGTSSGTGANNGSNASKAPATLNGVSLAHYLTVATTMRLKLQQIAASPDAQAMARSLAQAVFQGKLSELALARDDAALTAASLGTAWAGFGDALFARPLDTAWQTILQPAAASLNEAWRASVTAPFNAAMNGRYPFFDTNADASFAELGRYVRPDTGLIARFMTTQLAGVLKQQGDQWVPDELRPQALQFDPAFIAAIRLLSTLGARLYAQGDAGYRFEIMALPSVNVTRTELIVDGTPLSYFNQRESWTALTWPGNGLNGHTGLMWEMVNAGLRQAFDATGDWAFLRLLAKAQVKPLDSTRYQLTWDQPDAAPLRYVLRTQVGAGPLDLLKLRGFRMPERIFVPQGLASGVVGKAGSVPALPPLPPEMMQ</sequence>
<evidence type="ECO:0000259" key="4">
    <source>
        <dbReference type="Pfam" id="PF06761"/>
    </source>
</evidence>
<dbReference type="EMBL" id="CAJNBK010000005">
    <property type="protein sequence ID" value="CAE6741937.1"/>
    <property type="molecule type" value="Genomic_DNA"/>
</dbReference>
<feature type="region of interest" description="Disordered" evidence="1">
    <location>
        <begin position="860"/>
        <end position="880"/>
    </location>
</feature>
<dbReference type="PANTHER" id="PTHR36153:SF1">
    <property type="entry name" value="TYPE VI SECRETION SYSTEM COMPONENT TSSM1"/>
    <property type="match status" value="1"/>
</dbReference>
<evidence type="ECO:0008006" key="8">
    <source>
        <dbReference type="Google" id="ProtNLM"/>
    </source>
</evidence>
<reference evidence="6 7" key="1">
    <citation type="submission" date="2021-02" db="EMBL/GenBank/DDBJ databases">
        <authorList>
            <person name="Vanwijnsberghe S."/>
        </authorList>
    </citation>
    <scope>NUCLEOTIDE SEQUENCE [LARGE SCALE GENOMIC DNA]</scope>
    <source>
        <strain evidence="6 7">LMG 31837</strain>
    </source>
</reference>
<feature type="domain" description="IcmF-related" evidence="4">
    <location>
        <begin position="469"/>
        <end position="803"/>
    </location>
</feature>
<comment type="caution">
    <text evidence="6">The sequence shown here is derived from an EMBL/GenBank/DDBJ whole genome shotgun (WGS) entry which is preliminary data.</text>
</comment>
<dbReference type="Pfam" id="PF21070">
    <property type="entry name" value="IcmF_helical"/>
    <property type="match status" value="1"/>
</dbReference>
<evidence type="ECO:0000256" key="1">
    <source>
        <dbReference type="SAM" id="MobiDB-lite"/>
    </source>
</evidence>
<evidence type="ECO:0000259" key="5">
    <source>
        <dbReference type="Pfam" id="PF21070"/>
    </source>
</evidence>
<evidence type="ECO:0000313" key="6">
    <source>
        <dbReference type="EMBL" id="CAE6741937.1"/>
    </source>
</evidence>
<dbReference type="Proteomes" id="UP000672526">
    <property type="component" value="Unassembled WGS sequence"/>
</dbReference>
<dbReference type="InterPro" id="IPR009612">
    <property type="entry name" value="IcmF-rel"/>
</dbReference>
<protein>
    <recommendedName>
        <fullName evidence="8">Type VI secretion protein VasK</fullName>
    </recommendedName>
</protein>
<dbReference type="Pfam" id="PF06761">
    <property type="entry name" value="IcmF-related"/>
    <property type="match status" value="1"/>
</dbReference>
<feature type="transmembrane region" description="Helical" evidence="2">
    <location>
        <begin position="409"/>
        <end position="434"/>
    </location>
</feature>
<name>A0ABN7LFK8_9BURK</name>
<keyword evidence="2" id="KW-0472">Membrane</keyword>
<keyword evidence="7" id="KW-1185">Reference proteome</keyword>
<dbReference type="RefSeq" id="WP_211611561.1">
    <property type="nucleotide sequence ID" value="NZ_CAJNBK010000005.1"/>
</dbReference>
<proteinExistence type="predicted"/>
<dbReference type="InterPro" id="IPR053156">
    <property type="entry name" value="T6SS_TssM-like"/>
</dbReference>
<dbReference type="InterPro" id="IPR010623">
    <property type="entry name" value="IcmF_C"/>
</dbReference>
<keyword evidence="2" id="KW-1133">Transmembrane helix</keyword>
<feature type="domain" description="Type VI secretion system IcmF C-terminal" evidence="3">
    <location>
        <begin position="1083"/>
        <end position="1187"/>
    </location>
</feature>
<evidence type="ECO:0000313" key="7">
    <source>
        <dbReference type="Proteomes" id="UP000672526"/>
    </source>
</evidence>
<accession>A0ABN7LFK8</accession>
<gene>
    <name evidence="6" type="ORF">R69888_02556</name>
</gene>
<evidence type="ECO:0000256" key="2">
    <source>
        <dbReference type="SAM" id="Phobius"/>
    </source>
</evidence>
<dbReference type="Pfam" id="PF06744">
    <property type="entry name" value="IcmF_C"/>
    <property type="match status" value="1"/>
</dbReference>
<feature type="transmembrane region" description="Helical" evidence="2">
    <location>
        <begin position="66"/>
        <end position="87"/>
    </location>
</feature>
<keyword evidence="2" id="KW-0812">Transmembrane</keyword>
<dbReference type="PANTHER" id="PTHR36153">
    <property type="entry name" value="INNER MEMBRANE PROTEIN-RELATED"/>
    <property type="match status" value="1"/>
</dbReference>